<dbReference type="InterPro" id="IPR003439">
    <property type="entry name" value="ABC_transporter-like_ATP-bd"/>
</dbReference>
<evidence type="ECO:0000313" key="11">
    <source>
        <dbReference type="EMBL" id="MCB8881315.1"/>
    </source>
</evidence>
<dbReference type="SMART" id="SM00382">
    <property type="entry name" value="AAA"/>
    <property type="match status" value="2"/>
</dbReference>
<accession>A0A963Z3J3</accession>
<keyword evidence="6" id="KW-0547">Nucleotide-binding</keyword>
<dbReference type="SUPFAM" id="SSF52540">
    <property type="entry name" value="P-loop containing nucleoside triphosphate hydrolases"/>
    <property type="match status" value="2"/>
</dbReference>
<dbReference type="PANTHER" id="PTHR43790:SF3">
    <property type="entry name" value="D-ALLOSE IMPORT ATP-BINDING PROTEIN ALSA-RELATED"/>
    <property type="match status" value="1"/>
</dbReference>
<dbReference type="GO" id="GO:0005524">
    <property type="term" value="F:ATP binding"/>
    <property type="evidence" value="ECO:0007669"/>
    <property type="project" value="UniProtKB-KW"/>
</dbReference>
<dbReference type="RefSeq" id="WP_227307986.1">
    <property type="nucleotide sequence ID" value="NZ_JAESVA010000004.1"/>
</dbReference>
<keyword evidence="8" id="KW-1278">Translocase</keyword>
<keyword evidence="3" id="KW-1003">Cell membrane</keyword>
<name>A0A963Z3J3_9PROT</name>
<evidence type="ECO:0000256" key="3">
    <source>
        <dbReference type="ARBA" id="ARBA00022475"/>
    </source>
</evidence>
<evidence type="ECO:0000313" key="12">
    <source>
        <dbReference type="Proteomes" id="UP000721844"/>
    </source>
</evidence>
<sequence>MTSNPVFEARGVEKIFPGVKALGGVSLSLLPGSIHALLGENGAGKSTLIKVITGVHRPTSGEILLDGNRVHFANTREALAAGIGVVHQERNLIPRFSVAENIHLEQLVGRPLRPIDYAELNRQARQWLDEIELDVDPTRPVSELSVAQTQLVEIAKALSLRSRVLLLDEPTASLTPSESQTLFSILRRLRDSGVSLVFVSHKLEEVLEICDRVTVLRDGRNACESQSMQGMNRQDLVRFMIGRNEQAGGWRKRDVTARPVSMALQDVATAAGHRNISFSVRQGEILGLYGLVGAGRTELAKAIMGRIRVTGGQVLIDGQAARINSVADAIHRYGLGYVSEDRKSDGLVLSHSVLANAGIVVWRKLAGRFGRLSDAAVRKAVLPFLEQLEVKTPSLAQVVANLSGGNQQKISVAKWLAAGVKILIIDEPSVGIDIKTKAYLHQLIRELADRGTAVVLITSDMPEMISLADRIAVLDNYLIQGEVENDGVYDRMSQAIMNLIHHEAGHAAVPA</sequence>
<dbReference type="AlphaFoldDB" id="A0A963Z3J3"/>
<dbReference type="InterPro" id="IPR050107">
    <property type="entry name" value="ABC_carbohydrate_import_ATPase"/>
</dbReference>
<dbReference type="InterPro" id="IPR003593">
    <property type="entry name" value="AAA+_ATPase"/>
</dbReference>
<dbReference type="PROSITE" id="PS00211">
    <property type="entry name" value="ABC_TRANSPORTER_1"/>
    <property type="match status" value="1"/>
</dbReference>
<dbReference type="Pfam" id="PF00005">
    <property type="entry name" value="ABC_tran"/>
    <property type="match status" value="2"/>
</dbReference>
<dbReference type="Gene3D" id="3.40.50.300">
    <property type="entry name" value="P-loop containing nucleotide triphosphate hydrolases"/>
    <property type="match status" value="2"/>
</dbReference>
<dbReference type="GO" id="GO:0005886">
    <property type="term" value="C:plasma membrane"/>
    <property type="evidence" value="ECO:0007669"/>
    <property type="project" value="UniProtKB-SubCell"/>
</dbReference>
<reference evidence="11 12" key="1">
    <citation type="journal article" date="2021" name="Microorganisms">
        <title>Acidisoma silvae sp. nov. and Acidisomacellulosilytica sp. nov., Two Acidophilic Bacteria Isolated from Decaying Wood, Hydrolyzing Cellulose and Producing Poly-3-hydroxybutyrate.</title>
        <authorList>
            <person name="Mieszkin S."/>
            <person name="Pouder E."/>
            <person name="Uroz S."/>
            <person name="Simon-Colin C."/>
            <person name="Alain K."/>
        </authorList>
    </citation>
    <scope>NUCLEOTIDE SEQUENCE [LARGE SCALE GENOMIC DNA]</scope>
    <source>
        <strain evidence="11 12">HW T5.17</strain>
    </source>
</reference>
<keyword evidence="9" id="KW-0472">Membrane</keyword>
<dbReference type="CDD" id="cd03215">
    <property type="entry name" value="ABC_Carb_Monos_II"/>
    <property type="match status" value="1"/>
</dbReference>
<dbReference type="FunFam" id="3.40.50.300:FF:000127">
    <property type="entry name" value="Ribose import ATP-binding protein RbsA"/>
    <property type="match status" value="1"/>
</dbReference>
<dbReference type="PROSITE" id="PS50893">
    <property type="entry name" value="ABC_TRANSPORTER_2"/>
    <property type="match status" value="2"/>
</dbReference>
<gene>
    <name evidence="11" type="ORF">ACELLULO517_13790</name>
</gene>
<keyword evidence="12" id="KW-1185">Reference proteome</keyword>
<dbReference type="GO" id="GO:0016887">
    <property type="term" value="F:ATP hydrolysis activity"/>
    <property type="evidence" value="ECO:0007669"/>
    <property type="project" value="InterPro"/>
</dbReference>
<protein>
    <submittedName>
        <fullName evidence="11">Sugar ABC transporter ATP-binding protein</fullName>
    </submittedName>
</protein>
<keyword evidence="7 11" id="KW-0067">ATP-binding</keyword>
<dbReference type="Proteomes" id="UP000721844">
    <property type="component" value="Unassembled WGS sequence"/>
</dbReference>
<evidence type="ECO:0000256" key="2">
    <source>
        <dbReference type="ARBA" id="ARBA00022448"/>
    </source>
</evidence>
<evidence type="ECO:0000256" key="9">
    <source>
        <dbReference type="ARBA" id="ARBA00023136"/>
    </source>
</evidence>
<evidence type="ECO:0000256" key="5">
    <source>
        <dbReference type="ARBA" id="ARBA00022737"/>
    </source>
</evidence>
<comment type="subcellular location">
    <subcellularLocation>
        <location evidence="1">Cell membrane</location>
        <topology evidence="1">Peripheral membrane protein</topology>
    </subcellularLocation>
</comment>
<dbReference type="InterPro" id="IPR027417">
    <property type="entry name" value="P-loop_NTPase"/>
</dbReference>
<evidence type="ECO:0000256" key="4">
    <source>
        <dbReference type="ARBA" id="ARBA00022597"/>
    </source>
</evidence>
<evidence type="ECO:0000256" key="6">
    <source>
        <dbReference type="ARBA" id="ARBA00022741"/>
    </source>
</evidence>
<evidence type="ECO:0000256" key="1">
    <source>
        <dbReference type="ARBA" id="ARBA00004202"/>
    </source>
</evidence>
<keyword evidence="4" id="KW-0762">Sugar transport</keyword>
<organism evidence="11 12">
    <name type="scientific">Acidisoma cellulosilyticum</name>
    <dbReference type="NCBI Taxonomy" id="2802395"/>
    <lineage>
        <taxon>Bacteria</taxon>
        <taxon>Pseudomonadati</taxon>
        <taxon>Pseudomonadota</taxon>
        <taxon>Alphaproteobacteria</taxon>
        <taxon>Acetobacterales</taxon>
        <taxon>Acidocellaceae</taxon>
        <taxon>Acidisoma</taxon>
    </lineage>
</organism>
<proteinExistence type="predicted"/>
<keyword evidence="2" id="KW-0813">Transport</keyword>
<evidence type="ECO:0000259" key="10">
    <source>
        <dbReference type="PROSITE" id="PS50893"/>
    </source>
</evidence>
<dbReference type="InterPro" id="IPR017871">
    <property type="entry name" value="ABC_transporter-like_CS"/>
</dbReference>
<keyword evidence="5" id="KW-0677">Repeat</keyword>
<feature type="domain" description="ABC transporter" evidence="10">
    <location>
        <begin position="7"/>
        <end position="243"/>
    </location>
</feature>
<feature type="domain" description="ABC transporter" evidence="10">
    <location>
        <begin position="250"/>
        <end position="501"/>
    </location>
</feature>
<comment type="caution">
    <text evidence="11">The sequence shown here is derived from an EMBL/GenBank/DDBJ whole genome shotgun (WGS) entry which is preliminary data.</text>
</comment>
<dbReference type="CDD" id="cd03216">
    <property type="entry name" value="ABC_Carb_Monos_I"/>
    <property type="match status" value="1"/>
</dbReference>
<evidence type="ECO:0000256" key="8">
    <source>
        <dbReference type="ARBA" id="ARBA00022967"/>
    </source>
</evidence>
<evidence type="ECO:0000256" key="7">
    <source>
        <dbReference type="ARBA" id="ARBA00022840"/>
    </source>
</evidence>
<dbReference type="PANTHER" id="PTHR43790">
    <property type="entry name" value="CARBOHYDRATE TRANSPORT ATP-BINDING PROTEIN MG119-RELATED"/>
    <property type="match status" value="1"/>
</dbReference>
<dbReference type="EMBL" id="JAESVA010000004">
    <property type="protein sequence ID" value="MCB8881315.1"/>
    <property type="molecule type" value="Genomic_DNA"/>
</dbReference>